<evidence type="ECO:0000313" key="2">
    <source>
        <dbReference type="EMBL" id="CAI4017007.1"/>
    </source>
</evidence>
<sequence length="228" mass="26107">MRKFPESTGFRGLAKPDFSKRDDVLLNGFGRPDTLILAQGHRFYAHYEALIRFGEERFTSEAKAPSLGQILVRSKCSGTDVGQDPAERRTAEGVLAWLHAVYPPQAEILHHPGSFGLDLGILTLLLPLISAEREKQLSQEDDETAYKRFREEHNRTSTGDQLSYEQRLANFRRFRAAVEEHNARPDVSWTAVINRFADYSEAEYRALLGQRRTWRPEVKAGQDHYCIM</sequence>
<reference evidence="2" key="1">
    <citation type="submission" date="2022-10" db="EMBL/GenBank/DDBJ databases">
        <authorList>
            <person name="Chen Y."/>
            <person name="Dougan E. K."/>
            <person name="Chan C."/>
            <person name="Rhodes N."/>
            <person name="Thang M."/>
        </authorList>
    </citation>
    <scope>NUCLEOTIDE SEQUENCE</scope>
</reference>
<evidence type="ECO:0000313" key="4">
    <source>
        <dbReference type="EMBL" id="CAL4804319.1"/>
    </source>
</evidence>
<dbReference type="Proteomes" id="UP001152797">
    <property type="component" value="Unassembled WGS sequence"/>
</dbReference>
<accession>A0A9P1GM28</accession>
<gene>
    <name evidence="2" type="ORF">C1SCF055_LOCUS41685</name>
</gene>
<dbReference type="SMART" id="SM00848">
    <property type="entry name" value="Inhibitor_I29"/>
    <property type="match status" value="1"/>
</dbReference>
<name>A0A9P1GM28_9DINO</name>
<protein>
    <submittedName>
        <fullName evidence="4">Thiol protease</fullName>
    </submittedName>
</protein>
<dbReference type="AlphaFoldDB" id="A0A9P1GM28"/>
<evidence type="ECO:0000313" key="3">
    <source>
        <dbReference type="EMBL" id="CAL1170382.1"/>
    </source>
</evidence>
<keyword evidence="4" id="KW-0645">Protease</keyword>
<reference evidence="3" key="2">
    <citation type="submission" date="2024-04" db="EMBL/GenBank/DDBJ databases">
        <authorList>
            <person name="Chen Y."/>
            <person name="Shah S."/>
            <person name="Dougan E. K."/>
            <person name="Thang M."/>
            <person name="Chan C."/>
        </authorList>
    </citation>
    <scope>NUCLEOTIDE SEQUENCE [LARGE SCALE GENOMIC DNA]</scope>
</reference>
<evidence type="ECO:0000313" key="5">
    <source>
        <dbReference type="Proteomes" id="UP001152797"/>
    </source>
</evidence>
<dbReference type="Gene3D" id="1.10.287.2250">
    <property type="match status" value="1"/>
</dbReference>
<dbReference type="GO" id="GO:0006508">
    <property type="term" value="P:proteolysis"/>
    <property type="evidence" value="ECO:0007669"/>
    <property type="project" value="UniProtKB-KW"/>
</dbReference>
<keyword evidence="5" id="KW-1185">Reference proteome</keyword>
<keyword evidence="4" id="KW-0378">Hydrolase</keyword>
<dbReference type="GO" id="GO:0008233">
    <property type="term" value="F:peptidase activity"/>
    <property type="evidence" value="ECO:0007669"/>
    <property type="project" value="UniProtKB-KW"/>
</dbReference>
<organism evidence="2">
    <name type="scientific">Cladocopium goreaui</name>
    <dbReference type="NCBI Taxonomy" id="2562237"/>
    <lineage>
        <taxon>Eukaryota</taxon>
        <taxon>Sar</taxon>
        <taxon>Alveolata</taxon>
        <taxon>Dinophyceae</taxon>
        <taxon>Suessiales</taxon>
        <taxon>Symbiodiniaceae</taxon>
        <taxon>Cladocopium</taxon>
    </lineage>
</organism>
<dbReference type="Pfam" id="PF08246">
    <property type="entry name" value="Inhibitor_I29"/>
    <property type="match status" value="1"/>
</dbReference>
<feature type="domain" description="Cathepsin propeptide inhibitor" evidence="1">
    <location>
        <begin position="146"/>
        <end position="204"/>
    </location>
</feature>
<dbReference type="SUPFAM" id="SSF54001">
    <property type="entry name" value="Cysteine proteinases"/>
    <property type="match status" value="1"/>
</dbReference>
<dbReference type="InterPro" id="IPR038765">
    <property type="entry name" value="Papain-like_cys_pep_sf"/>
</dbReference>
<dbReference type="EMBL" id="CAMXCT010006615">
    <property type="protein sequence ID" value="CAI4017007.1"/>
    <property type="molecule type" value="Genomic_DNA"/>
</dbReference>
<dbReference type="EMBL" id="CAMXCT030006615">
    <property type="protein sequence ID" value="CAL4804319.1"/>
    <property type="molecule type" value="Genomic_DNA"/>
</dbReference>
<proteinExistence type="predicted"/>
<comment type="caution">
    <text evidence="2">The sequence shown here is derived from an EMBL/GenBank/DDBJ whole genome shotgun (WGS) entry which is preliminary data.</text>
</comment>
<dbReference type="InterPro" id="IPR013201">
    <property type="entry name" value="Prot_inhib_I29"/>
</dbReference>
<dbReference type="EMBL" id="CAMXCT020006615">
    <property type="protein sequence ID" value="CAL1170382.1"/>
    <property type="molecule type" value="Genomic_DNA"/>
</dbReference>
<evidence type="ECO:0000259" key="1">
    <source>
        <dbReference type="SMART" id="SM00848"/>
    </source>
</evidence>